<evidence type="ECO:0000259" key="1">
    <source>
        <dbReference type="Pfam" id="PF07796"/>
    </source>
</evidence>
<dbReference type="RefSeq" id="WP_027294380.1">
    <property type="nucleotide sequence ID" value="NZ_CABMJZ010000058.1"/>
</dbReference>
<evidence type="ECO:0000313" key="2">
    <source>
        <dbReference type="EMBL" id="TLD00850.1"/>
    </source>
</evidence>
<dbReference type="OrthoDB" id="9787351at2"/>
<sequence>MKTTIIGCKTLQDELETALQKTGLSYPIIWVESGLHNTPDRLRARLQEIFSKITDAERVLVAMGFCGNSVQNLKAGNFEVIIPRVDDCITLLLGSVQRREEIARQKGTYFLSKGWLNGEQNIWAEYQYAQKKYGVRRTKSLYREILKHYKRLGILDTGCYPIEKLMEETKEIAATLELEQEKLSASVDYLVKLLEGPWPAGQFLTVAPNAIIEYRDLWLK</sequence>
<protein>
    <recommendedName>
        <fullName evidence="1">DUF1638 domain-containing protein</fullName>
    </recommendedName>
</protein>
<accession>A0A4U8Q7F3</accession>
<evidence type="ECO:0000313" key="3">
    <source>
        <dbReference type="Proteomes" id="UP000306509"/>
    </source>
</evidence>
<gene>
    <name evidence="2" type="ORF">DSM106044_02317</name>
</gene>
<feature type="domain" description="DUF1638" evidence="1">
    <location>
        <begin position="30"/>
        <end position="194"/>
    </location>
</feature>
<reference evidence="2 3" key="1">
    <citation type="journal article" date="2019" name="Anaerobe">
        <title>Detection of Robinsoniella peoriensis in multiple bone samples of a trauma patient.</title>
        <authorList>
            <person name="Schrottner P."/>
            <person name="Hartwich K."/>
            <person name="Bunk B."/>
            <person name="Schober I."/>
            <person name="Helbig S."/>
            <person name="Rudolph W.W."/>
            <person name="Gunzer F."/>
        </authorList>
    </citation>
    <scope>NUCLEOTIDE SEQUENCE [LARGE SCALE GENOMIC DNA]</scope>
    <source>
        <strain evidence="2 3">DSM 106044</strain>
    </source>
</reference>
<dbReference type="EMBL" id="QGQD01000046">
    <property type="protein sequence ID" value="TLD00850.1"/>
    <property type="molecule type" value="Genomic_DNA"/>
</dbReference>
<dbReference type="Pfam" id="PF07796">
    <property type="entry name" value="DUF1638"/>
    <property type="match status" value="1"/>
</dbReference>
<proteinExistence type="predicted"/>
<name>A0A4U8Q7F3_9FIRM</name>
<comment type="caution">
    <text evidence="2">The sequence shown here is derived from an EMBL/GenBank/DDBJ whole genome shotgun (WGS) entry which is preliminary data.</text>
</comment>
<organism evidence="2 3">
    <name type="scientific">Robinsoniella peoriensis</name>
    <dbReference type="NCBI Taxonomy" id="180332"/>
    <lineage>
        <taxon>Bacteria</taxon>
        <taxon>Bacillati</taxon>
        <taxon>Bacillota</taxon>
        <taxon>Clostridia</taxon>
        <taxon>Lachnospirales</taxon>
        <taxon>Lachnospiraceae</taxon>
        <taxon>Robinsoniella</taxon>
    </lineage>
</organism>
<dbReference type="STRING" id="180332.GCA_000797495_05181"/>
<dbReference type="Proteomes" id="UP000306509">
    <property type="component" value="Unassembled WGS sequence"/>
</dbReference>
<dbReference type="AlphaFoldDB" id="A0A4U8Q7F3"/>
<keyword evidence="3" id="KW-1185">Reference proteome</keyword>
<dbReference type="InterPro" id="IPR012437">
    <property type="entry name" value="DUF1638"/>
</dbReference>